<dbReference type="Proteomes" id="UP000078116">
    <property type="component" value="Unassembled WGS sequence"/>
</dbReference>
<feature type="compositionally biased region" description="Low complexity" evidence="1">
    <location>
        <begin position="331"/>
        <end position="346"/>
    </location>
</feature>
<name>A0A1A9N534_9BURK</name>
<evidence type="ECO:0000256" key="1">
    <source>
        <dbReference type="SAM" id="MobiDB-lite"/>
    </source>
</evidence>
<feature type="compositionally biased region" description="Polar residues" evidence="1">
    <location>
        <begin position="149"/>
        <end position="165"/>
    </location>
</feature>
<organism evidence="2 3">
    <name type="scientific">Paraburkholderia ginsengiterrae</name>
    <dbReference type="NCBI Taxonomy" id="1462993"/>
    <lineage>
        <taxon>Bacteria</taxon>
        <taxon>Pseudomonadati</taxon>
        <taxon>Pseudomonadota</taxon>
        <taxon>Betaproteobacteria</taxon>
        <taxon>Burkholderiales</taxon>
        <taxon>Burkholderiaceae</taxon>
        <taxon>Paraburkholderia</taxon>
    </lineage>
</organism>
<dbReference type="AlphaFoldDB" id="A0A1A9N534"/>
<dbReference type="EMBL" id="LXKA01000327">
    <property type="protein sequence ID" value="OAJ57562.1"/>
    <property type="molecule type" value="Genomic_DNA"/>
</dbReference>
<dbReference type="RefSeq" id="WP_064286390.1">
    <property type="nucleotide sequence ID" value="NZ_LXKA01000327.1"/>
</dbReference>
<evidence type="ECO:0000313" key="2">
    <source>
        <dbReference type="EMBL" id="OAJ57562.1"/>
    </source>
</evidence>
<comment type="caution">
    <text evidence="2">The sequence shown here is derived from an EMBL/GenBank/DDBJ whole genome shotgun (WGS) entry which is preliminary data.</text>
</comment>
<protein>
    <submittedName>
        <fullName evidence="2">Uncharacterized protein</fullName>
    </submittedName>
</protein>
<accession>A0A1A9N534</accession>
<feature type="region of interest" description="Disordered" evidence="1">
    <location>
        <begin position="232"/>
        <end position="258"/>
    </location>
</feature>
<reference evidence="2 3" key="1">
    <citation type="submission" date="2016-04" db="EMBL/GenBank/DDBJ databases">
        <title>Reclassification of Paraburkholderia panaciterrae (Farh et al. 2015) Dobritsa &amp; Samadpour 2016 as a later homotypic synonym of Paraburkholderia ginsengiterrae (Farh et al. 2015) Dobritsa &amp; Samadpour 2016.</title>
        <authorList>
            <person name="Dobritsa A.P."/>
            <person name="Kutumbaka K."/>
            <person name="Samadpour M."/>
        </authorList>
    </citation>
    <scope>NUCLEOTIDE SEQUENCE [LARGE SCALE GENOMIC DNA]</scope>
    <source>
        <strain evidence="2 3">DCY85</strain>
    </source>
</reference>
<proteinExistence type="predicted"/>
<gene>
    <name evidence="2" type="ORF">A6V37_04950</name>
</gene>
<evidence type="ECO:0000313" key="3">
    <source>
        <dbReference type="Proteomes" id="UP000078116"/>
    </source>
</evidence>
<dbReference type="OrthoDB" id="9033963at2"/>
<feature type="region of interest" description="Disordered" evidence="1">
    <location>
        <begin position="328"/>
        <end position="366"/>
    </location>
</feature>
<sequence>MSTIPFTPIVGYLALPRLRPLSQLPAPFGCDWALLPPGYSLRAELKALYAALLRTFCMSDQAIRSFCQWSPLEESHAPMGAAAVARPAVSEAPHGVAAQVANETVTTPWVVGSANYWTALAGGACALGGAAVLAWIGVDHLTHRHTITHANYPSTGSTQHDSQPATLRKPTTAPTHADRASNASGLVAASAPAYSGAASARTTAPSPVGAFAPTTASVPASPAALPMAAPHFTGSQAVSPRRKPIGDKAASERNQNQRHKAHYVATKHATHVTTNTADTSRFTTPKSLAHVSPRPSAAGPFSPLSPARLGVDEYADVAVSASTHLRDIPRAPRSASANAPSATSSTEWMNHLSQRRVTEVPEQFAK</sequence>
<feature type="region of interest" description="Disordered" evidence="1">
    <location>
        <begin position="149"/>
        <end position="180"/>
    </location>
</feature>